<feature type="compositionally biased region" description="Pro residues" evidence="3">
    <location>
        <begin position="13"/>
        <end position="39"/>
    </location>
</feature>
<keyword evidence="4" id="KW-0812">Transmembrane</keyword>
<organism evidence="5 6">
    <name type="scientific">Linum trigynum</name>
    <dbReference type="NCBI Taxonomy" id="586398"/>
    <lineage>
        <taxon>Eukaryota</taxon>
        <taxon>Viridiplantae</taxon>
        <taxon>Streptophyta</taxon>
        <taxon>Embryophyta</taxon>
        <taxon>Tracheophyta</taxon>
        <taxon>Spermatophyta</taxon>
        <taxon>Magnoliopsida</taxon>
        <taxon>eudicotyledons</taxon>
        <taxon>Gunneridae</taxon>
        <taxon>Pentapetalae</taxon>
        <taxon>rosids</taxon>
        <taxon>fabids</taxon>
        <taxon>Malpighiales</taxon>
        <taxon>Linaceae</taxon>
        <taxon>Linum</taxon>
    </lineage>
</organism>
<evidence type="ECO:0008006" key="7">
    <source>
        <dbReference type="Google" id="ProtNLM"/>
    </source>
</evidence>
<dbReference type="GO" id="GO:0098542">
    <property type="term" value="P:defense response to other organism"/>
    <property type="evidence" value="ECO:0007669"/>
    <property type="project" value="InterPro"/>
</dbReference>
<dbReference type="PANTHER" id="PTHR31234">
    <property type="entry name" value="LATE EMBRYOGENESIS ABUNDANT (LEA) HYDROXYPROLINE-RICH GLYCOPROTEIN FAMILY"/>
    <property type="match status" value="1"/>
</dbReference>
<proteinExistence type="predicted"/>
<sequence>MVDRSPIPGGQVPRPPAHRNPPPTGRSPIPGRPPPHLPPSFRPTKRGASCCKICCCCFLVTFLLILLLLTVAGGLIYLYHPKPPSFRIQSCKISAVHVAAKPEGTYFSAAVSAAIQLTNPNEKLMYRYGETYVGITVGDDKDTDMGSTTLPGFEQAGLTTTTLKVETSVKDELLDKREEERLPKQYEDKSLKVNLEVTTTVGIETMGLKIGMLNVAASCQGMTLKDIQSGNASPDCTIRTLHNLITVHTRV</sequence>
<reference evidence="5 6" key="1">
    <citation type="submission" date="2024-04" db="EMBL/GenBank/DDBJ databases">
        <authorList>
            <person name="Fracassetti M."/>
        </authorList>
    </citation>
    <scope>NUCLEOTIDE SEQUENCE [LARGE SCALE GENOMIC DNA]</scope>
</reference>
<dbReference type="PANTHER" id="PTHR31234:SF35">
    <property type="entry name" value="LATE EMBRYOGENESIS ABUNDANT (LEA) HYDROXYPROLINE-RICH GLYCOPROTEIN FAMILY"/>
    <property type="match status" value="1"/>
</dbReference>
<dbReference type="AlphaFoldDB" id="A0AAV2FJZ5"/>
<evidence type="ECO:0000313" key="6">
    <source>
        <dbReference type="Proteomes" id="UP001497516"/>
    </source>
</evidence>
<dbReference type="GO" id="GO:0005886">
    <property type="term" value="C:plasma membrane"/>
    <property type="evidence" value="ECO:0007669"/>
    <property type="project" value="TreeGrafter"/>
</dbReference>
<accession>A0AAV2FJZ5</accession>
<keyword evidence="4" id="KW-1133">Transmembrane helix</keyword>
<evidence type="ECO:0000313" key="5">
    <source>
        <dbReference type="EMBL" id="CAL1398639.1"/>
    </source>
</evidence>
<evidence type="ECO:0000256" key="3">
    <source>
        <dbReference type="SAM" id="MobiDB-lite"/>
    </source>
</evidence>
<keyword evidence="2 4" id="KW-0472">Membrane</keyword>
<evidence type="ECO:0000256" key="4">
    <source>
        <dbReference type="SAM" id="Phobius"/>
    </source>
</evidence>
<gene>
    <name evidence="5" type="ORF">LTRI10_LOCUS38861</name>
</gene>
<evidence type="ECO:0000256" key="1">
    <source>
        <dbReference type="ARBA" id="ARBA00004370"/>
    </source>
</evidence>
<feature type="transmembrane region" description="Helical" evidence="4">
    <location>
        <begin position="58"/>
        <end position="79"/>
    </location>
</feature>
<keyword evidence="6" id="KW-1185">Reference proteome</keyword>
<dbReference type="EMBL" id="OZ034820">
    <property type="protein sequence ID" value="CAL1398639.1"/>
    <property type="molecule type" value="Genomic_DNA"/>
</dbReference>
<evidence type="ECO:0000256" key="2">
    <source>
        <dbReference type="ARBA" id="ARBA00023136"/>
    </source>
</evidence>
<feature type="region of interest" description="Disordered" evidence="3">
    <location>
        <begin position="1"/>
        <end position="39"/>
    </location>
</feature>
<comment type="subcellular location">
    <subcellularLocation>
        <location evidence="1">Membrane</location>
    </subcellularLocation>
</comment>
<name>A0AAV2FJZ5_9ROSI</name>
<dbReference type="InterPro" id="IPR044839">
    <property type="entry name" value="NDR1-like"/>
</dbReference>
<protein>
    <recommendedName>
        <fullName evidence="7">Late embryogenesis abundant protein LEA-2 subgroup domain-containing protein</fullName>
    </recommendedName>
</protein>
<dbReference type="Proteomes" id="UP001497516">
    <property type="component" value="Chromosome 7"/>
</dbReference>